<dbReference type="InterPro" id="IPR015947">
    <property type="entry name" value="PUA-like_sf"/>
</dbReference>
<evidence type="ECO:0000256" key="5">
    <source>
        <dbReference type="SAM" id="MobiDB-lite"/>
    </source>
</evidence>
<feature type="domain" description="RING-type" evidence="6">
    <location>
        <begin position="127"/>
        <end position="163"/>
    </location>
</feature>
<dbReference type="InterPro" id="IPR011990">
    <property type="entry name" value="TPR-like_helical_dom_sf"/>
</dbReference>
<feature type="domain" description="RING-type" evidence="6">
    <location>
        <begin position="446"/>
        <end position="484"/>
    </location>
</feature>
<dbReference type="Pfam" id="PF13445">
    <property type="entry name" value="zf-RING_UBOX"/>
    <property type="match status" value="1"/>
</dbReference>
<evidence type="ECO:0000259" key="6">
    <source>
        <dbReference type="PROSITE" id="PS50089"/>
    </source>
</evidence>
<dbReference type="SUPFAM" id="SSF88697">
    <property type="entry name" value="PUA domain-like"/>
    <property type="match status" value="1"/>
</dbReference>
<dbReference type="InterPro" id="IPR017907">
    <property type="entry name" value="Znf_RING_CS"/>
</dbReference>
<comment type="caution">
    <text evidence="8">The sequence shown here is derived from an EMBL/GenBank/DDBJ whole genome shotgun (WGS) entry which is preliminary data.</text>
</comment>
<keyword evidence="1" id="KW-0479">Metal-binding</keyword>
<dbReference type="SUPFAM" id="SSF48452">
    <property type="entry name" value="TPR-like"/>
    <property type="match status" value="1"/>
</dbReference>
<dbReference type="PROSITE" id="PS00518">
    <property type="entry name" value="ZF_RING_1"/>
    <property type="match status" value="2"/>
</dbReference>
<dbReference type="Gene3D" id="1.25.40.10">
    <property type="entry name" value="Tetratricopeptide repeat domain"/>
    <property type="match status" value="1"/>
</dbReference>
<keyword evidence="3" id="KW-0862">Zinc</keyword>
<sequence>MDVHFGNHLDHTPHDTTPGLRSEMLEVTREAFCAGNYKLAVEIYSSQLADPRHLDRGLCLLNADALSGAGRIAEALDFYCTAAKLDRLRVNELGTLVDCIAHTLRIKERIDSKGVSEDEPSLDLFSCQLCKCLFYKPVTLECGHTFCQRCLENNSIKDCYLCRYKLSKTWGAEKPIDFRVNVVLNGLLHKWFCAESEARRCWLEGERMHNERDFINALEKYNKAVEIAPFVSKLLGRRAELHIAMNNFRQAVDDGDTMCQLTPHYPKAHYVKALALSKAGQKEEALKEYLYCVALRPDWIAAKQEAQTLLSEMFSSVFKMDSFQSLMVPHHAGPSTRLKSPSFLLGCLHSTPGRQSQPPNSCKDVLSNPGAETTSPCEKSKTLASVQAVLPGASSLKRKLLDQPQGTTPHNKQLRKDDASSCQKPAACCAGRRVPPQLLDKSDLECSLCMRLFYEPVTTPCGHTFCLKCLERCLDHNPHCPLCKENIAQYLTNRGYHRTLLIEKVLQRYLSEELSERRKVHQEEITELSNLTKEVPIFICTMAFPTITCPLHIFEPCYRLMIRRSMETGTKQFGMCIADNEKGFADYGCMLELKEVKFYPDGGLVVSTVGLSRFKVVSHGHRDGYNTAQIEHLEDQTVEGEGLVALLKLHDSVYSQASAWFSSLKDSMKNQIVSHFGQLPGKDPDMQGSPSGPAWCWWLLAVLPLEQRAQLTILAMTTLRDRLSAIRRVLILVTRKRQPPG</sequence>
<evidence type="ECO:0000256" key="3">
    <source>
        <dbReference type="ARBA" id="ARBA00022833"/>
    </source>
</evidence>
<evidence type="ECO:0000256" key="2">
    <source>
        <dbReference type="ARBA" id="ARBA00022771"/>
    </source>
</evidence>
<feature type="domain" description="Lon N-terminal" evidence="7">
    <location>
        <begin position="525"/>
        <end position="734"/>
    </location>
</feature>
<organism evidence="8 9">
    <name type="scientific">Umbra pygmaea</name>
    <name type="common">Eastern mudminnow</name>
    <dbReference type="NCBI Taxonomy" id="75934"/>
    <lineage>
        <taxon>Eukaryota</taxon>
        <taxon>Metazoa</taxon>
        <taxon>Chordata</taxon>
        <taxon>Craniata</taxon>
        <taxon>Vertebrata</taxon>
        <taxon>Euteleostomi</taxon>
        <taxon>Actinopterygii</taxon>
        <taxon>Neopterygii</taxon>
        <taxon>Teleostei</taxon>
        <taxon>Protacanthopterygii</taxon>
        <taxon>Esociformes</taxon>
        <taxon>Umbridae</taxon>
        <taxon>Umbra</taxon>
    </lineage>
</organism>
<feature type="compositionally biased region" description="Basic and acidic residues" evidence="5">
    <location>
        <begin position="1"/>
        <end position="14"/>
    </location>
</feature>
<protein>
    <submittedName>
        <fullName evidence="8">Uncharacterized protein</fullName>
    </submittedName>
</protein>
<dbReference type="SMART" id="SM00028">
    <property type="entry name" value="TPR"/>
    <property type="match status" value="3"/>
</dbReference>
<dbReference type="InterPro" id="IPR019734">
    <property type="entry name" value="TPR_rpt"/>
</dbReference>
<dbReference type="InterPro" id="IPR013083">
    <property type="entry name" value="Znf_RING/FYVE/PHD"/>
</dbReference>
<dbReference type="CDD" id="cd16513">
    <property type="entry name" value="RING-HC_LONFs_rpt1"/>
    <property type="match status" value="1"/>
</dbReference>
<dbReference type="SMART" id="SM00464">
    <property type="entry name" value="LON"/>
    <property type="match status" value="1"/>
</dbReference>
<dbReference type="InterPro" id="IPR001841">
    <property type="entry name" value="Znf_RING"/>
</dbReference>
<dbReference type="AlphaFoldDB" id="A0ABD0XKN0"/>
<evidence type="ECO:0000256" key="1">
    <source>
        <dbReference type="ARBA" id="ARBA00022723"/>
    </source>
</evidence>
<keyword evidence="2 4" id="KW-0863">Zinc-finger</keyword>
<evidence type="ECO:0000313" key="9">
    <source>
        <dbReference type="Proteomes" id="UP001557470"/>
    </source>
</evidence>
<name>A0ABD0XKN0_UMBPY</name>
<feature type="region of interest" description="Disordered" evidence="5">
    <location>
        <begin position="349"/>
        <end position="368"/>
    </location>
</feature>
<dbReference type="Gene3D" id="3.30.40.10">
    <property type="entry name" value="Zinc/RING finger domain, C3HC4 (zinc finger)"/>
    <property type="match status" value="2"/>
</dbReference>
<reference evidence="8 9" key="1">
    <citation type="submission" date="2024-06" db="EMBL/GenBank/DDBJ databases">
        <authorList>
            <person name="Pan Q."/>
            <person name="Wen M."/>
            <person name="Jouanno E."/>
            <person name="Zahm M."/>
            <person name="Klopp C."/>
            <person name="Cabau C."/>
            <person name="Louis A."/>
            <person name="Berthelot C."/>
            <person name="Parey E."/>
            <person name="Roest Crollius H."/>
            <person name="Montfort J."/>
            <person name="Robinson-Rechavi M."/>
            <person name="Bouchez O."/>
            <person name="Lampietro C."/>
            <person name="Lopez Roques C."/>
            <person name="Donnadieu C."/>
            <person name="Postlethwait J."/>
            <person name="Bobe J."/>
            <person name="Verreycken H."/>
            <person name="Guiguen Y."/>
        </authorList>
    </citation>
    <scope>NUCLEOTIDE SEQUENCE [LARGE SCALE GENOMIC DNA]</scope>
    <source>
        <strain evidence="8">Up_M1</strain>
        <tissue evidence="8">Testis</tissue>
    </source>
</reference>
<keyword evidence="9" id="KW-1185">Reference proteome</keyword>
<feature type="region of interest" description="Disordered" evidence="5">
    <location>
        <begin position="1"/>
        <end position="20"/>
    </location>
</feature>
<dbReference type="Pfam" id="PF02190">
    <property type="entry name" value="LON_substr_bdg"/>
    <property type="match status" value="1"/>
</dbReference>
<dbReference type="EMBL" id="JAGEUA010000001">
    <property type="protein sequence ID" value="KAL1021963.1"/>
    <property type="molecule type" value="Genomic_DNA"/>
</dbReference>
<gene>
    <name evidence="8" type="ORF">UPYG_G00020520</name>
</gene>
<dbReference type="InterPro" id="IPR027370">
    <property type="entry name" value="Znf-RING_euk"/>
</dbReference>
<accession>A0ABD0XKN0</accession>
<dbReference type="InterPro" id="IPR003111">
    <property type="entry name" value="Lon_prtase_N"/>
</dbReference>
<evidence type="ECO:0000256" key="4">
    <source>
        <dbReference type="PROSITE-ProRule" id="PRU00175"/>
    </source>
</evidence>
<evidence type="ECO:0000259" key="7">
    <source>
        <dbReference type="PROSITE" id="PS51787"/>
    </source>
</evidence>
<dbReference type="PROSITE" id="PS51787">
    <property type="entry name" value="LON_N"/>
    <property type="match status" value="1"/>
</dbReference>
<dbReference type="InterPro" id="IPR046336">
    <property type="entry name" value="Lon_prtase_N_sf"/>
</dbReference>
<dbReference type="PANTHER" id="PTHR23327">
    <property type="entry name" value="RING FINGER PROTEIN 127"/>
    <property type="match status" value="1"/>
</dbReference>
<proteinExistence type="predicted"/>
<dbReference type="GO" id="GO:0005737">
    <property type="term" value="C:cytoplasm"/>
    <property type="evidence" value="ECO:0007669"/>
    <property type="project" value="UniProtKB-ARBA"/>
</dbReference>
<evidence type="ECO:0000313" key="8">
    <source>
        <dbReference type="EMBL" id="KAL1021963.1"/>
    </source>
</evidence>
<dbReference type="SUPFAM" id="SSF57850">
    <property type="entry name" value="RING/U-box"/>
    <property type="match status" value="1"/>
</dbReference>
<dbReference type="PROSITE" id="PS50089">
    <property type="entry name" value="ZF_RING_2"/>
    <property type="match status" value="2"/>
</dbReference>
<dbReference type="CDD" id="cd16514">
    <property type="entry name" value="RING-HC_LONFs_rpt2"/>
    <property type="match status" value="1"/>
</dbReference>
<dbReference type="GO" id="GO:0008270">
    <property type="term" value="F:zinc ion binding"/>
    <property type="evidence" value="ECO:0007669"/>
    <property type="project" value="UniProtKB-KW"/>
</dbReference>
<dbReference type="Pfam" id="PF13923">
    <property type="entry name" value="zf-C3HC4_2"/>
    <property type="match status" value="1"/>
</dbReference>
<dbReference type="PANTHER" id="PTHR23327:SF5">
    <property type="entry name" value="LON PEPTIDASE N-TERMINAL DOMAIN AND RING FINGER PROTEIN 2"/>
    <property type="match status" value="1"/>
</dbReference>
<dbReference type="Proteomes" id="UP001557470">
    <property type="component" value="Unassembled WGS sequence"/>
</dbReference>
<dbReference type="Gene3D" id="2.30.130.40">
    <property type="entry name" value="LON domain-like"/>
    <property type="match status" value="1"/>
</dbReference>
<dbReference type="SMART" id="SM00184">
    <property type="entry name" value="RING"/>
    <property type="match status" value="2"/>
</dbReference>